<keyword evidence="1" id="KW-0808">Transferase</keyword>
<reference evidence="1" key="1">
    <citation type="journal article" date="2021" name="Proc. Natl. Acad. Sci. U.S.A.">
        <title>A Catalog of Tens of Thousands of Viruses from Human Metagenomes Reveals Hidden Associations with Chronic Diseases.</title>
        <authorList>
            <person name="Tisza M.J."/>
            <person name="Buck C.B."/>
        </authorList>
    </citation>
    <scope>NUCLEOTIDE SEQUENCE</scope>
    <source>
        <strain evidence="1">Ctxg113</strain>
    </source>
</reference>
<organism evidence="1">
    <name type="scientific">Ackermannviridae sp</name>
    <dbReference type="NCBI Taxonomy" id="2831612"/>
    <lineage>
        <taxon>Viruses</taxon>
        <taxon>Duplodnaviria</taxon>
        <taxon>Heunggongvirae</taxon>
        <taxon>Uroviricota</taxon>
        <taxon>Caudoviricetes</taxon>
        <taxon>Pantevenvirales</taxon>
        <taxon>Ackermannviridae</taxon>
    </lineage>
</organism>
<dbReference type="EMBL" id="BK035285">
    <property type="protein sequence ID" value="DAG91120.1"/>
    <property type="molecule type" value="Genomic_DNA"/>
</dbReference>
<sequence>MPNLRRGVPRGFQHGSAEIYLPKQAMPAIWAGCGGAGTGKSGAEGELPGE</sequence>
<protein>
    <submittedName>
        <fullName evidence="1">Guanylate kinase</fullName>
    </submittedName>
</protein>
<accession>A0A8S5VLJ5</accession>
<dbReference type="GO" id="GO:0016301">
    <property type="term" value="F:kinase activity"/>
    <property type="evidence" value="ECO:0007669"/>
    <property type="project" value="UniProtKB-KW"/>
</dbReference>
<evidence type="ECO:0000313" key="1">
    <source>
        <dbReference type="EMBL" id="DAG91120.1"/>
    </source>
</evidence>
<name>A0A8S5VLJ5_9CAUD</name>
<proteinExistence type="predicted"/>
<keyword evidence="1" id="KW-0418">Kinase</keyword>